<keyword evidence="9" id="KW-0472">Membrane</keyword>
<feature type="transmembrane region" description="Helical" evidence="9">
    <location>
        <begin position="96"/>
        <end position="120"/>
    </location>
</feature>
<keyword evidence="13" id="KW-1185">Reference proteome</keyword>
<dbReference type="Pfam" id="PF00763">
    <property type="entry name" value="THF_DHG_CYH"/>
    <property type="match status" value="1"/>
</dbReference>
<feature type="transmembrane region" description="Helical" evidence="9">
    <location>
        <begin position="53"/>
        <end position="73"/>
    </location>
</feature>
<dbReference type="PANTHER" id="PTHR48099">
    <property type="entry name" value="C-1-TETRAHYDROFOLATE SYNTHASE, CYTOPLASMIC-RELATED"/>
    <property type="match status" value="1"/>
</dbReference>
<accession>A0A812PMF6</accession>
<gene>
    <name evidence="12" type="ORF">SPIL2461_LOCUS8020</name>
</gene>
<dbReference type="InterPro" id="IPR020630">
    <property type="entry name" value="THF_DH/CycHdrlase_cat_dom"/>
</dbReference>
<dbReference type="SUPFAM" id="SSF53223">
    <property type="entry name" value="Aminoacid dehydrogenase-like, N-terminal domain"/>
    <property type="match status" value="1"/>
</dbReference>
<dbReference type="FunFam" id="3.40.50.720:FF:000006">
    <property type="entry name" value="Bifunctional protein FolD"/>
    <property type="match status" value="1"/>
</dbReference>
<dbReference type="AlphaFoldDB" id="A0A812PMF6"/>
<dbReference type="InterPro" id="IPR000672">
    <property type="entry name" value="THF_DH/CycHdrlase"/>
</dbReference>
<dbReference type="EMBL" id="CAJNIZ010012958">
    <property type="protein sequence ID" value="CAE7340711.1"/>
    <property type="molecule type" value="Genomic_DNA"/>
</dbReference>
<evidence type="ECO:0008006" key="14">
    <source>
        <dbReference type="Google" id="ProtNLM"/>
    </source>
</evidence>
<comment type="subunit">
    <text evidence="2">Homodimer.</text>
</comment>
<evidence type="ECO:0000256" key="2">
    <source>
        <dbReference type="ARBA" id="ARBA00011738"/>
    </source>
</evidence>
<dbReference type="Proteomes" id="UP000649617">
    <property type="component" value="Unassembled WGS sequence"/>
</dbReference>
<dbReference type="GO" id="GO:0035999">
    <property type="term" value="P:tetrahydrofolate interconversion"/>
    <property type="evidence" value="ECO:0007669"/>
    <property type="project" value="TreeGrafter"/>
</dbReference>
<evidence type="ECO:0000313" key="13">
    <source>
        <dbReference type="Proteomes" id="UP000649617"/>
    </source>
</evidence>
<dbReference type="HAMAP" id="MF_01576">
    <property type="entry name" value="THF_DHG_CYH"/>
    <property type="match status" value="1"/>
</dbReference>
<evidence type="ECO:0000256" key="1">
    <source>
        <dbReference type="ARBA" id="ARBA00004777"/>
    </source>
</evidence>
<dbReference type="Gene3D" id="3.40.50.720">
    <property type="entry name" value="NAD(P)-binding Rossmann-like Domain"/>
    <property type="match status" value="1"/>
</dbReference>
<dbReference type="PRINTS" id="PR00085">
    <property type="entry name" value="THFDHDRGNASE"/>
</dbReference>
<dbReference type="FunFam" id="3.40.50.10860:FF:000005">
    <property type="entry name" value="C-1-tetrahydrofolate synthase, cytoplasmic, putative"/>
    <property type="match status" value="1"/>
</dbReference>
<dbReference type="InterPro" id="IPR036291">
    <property type="entry name" value="NAD(P)-bd_dom_sf"/>
</dbReference>
<evidence type="ECO:0000256" key="4">
    <source>
        <dbReference type="ARBA" id="ARBA00022801"/>
    </source>
</evidence>
<dbReference type="InterPro" id="IPR020631">
    <property type="entry name" value="THF_DH/CycHdrlase_NAD-bd_dom"/>
</dbReference>
<feature type="transmembrane region" description="Helical" evidence="9">
    <location>
        <begin position="12"/>
        <end position="33"/>
    </location>
</feature>
<feature type="region of interest" description="Disordered" evidence="8">
    <location>
        <begin position="255"/>
        <end position="311"/>
    </location>
</feature>
<evidence type="ECO:0000256" key="6">
    <source>
        <dbReference type="ARBA" id="ARBA00023002"/>
    </source>
</evidence>
<keyword evidence="9" id="KW-1133">Transmembrane helix</keyword>
<dbReference type="InterPro" id="IPR046346">
    <property type="entry name" value="Aminoacid_DH-like_N_sf"/>
</dbReference>
<name>A0A812PMF6_SYMPI</name>
<keyword evidence="6" id="KW-0560">Oxidoreductase</keyword>
<evidence type="ECO:0000256" key="7">
    <source>
        <dbReference type="ARBA" id="ARBA00023268"/>
    </source>
</evidence>
<evidence type="ECO:0000256" key="9">
    <source>
        <dbReference type="SAM" id="Phobius"/>
    </source>
</evidence>
<comment type="caution">
    <text evidence="12">The sequence shown here is derived from an EMBL/GenBank/DDBJ whole genome shotgun (WGS) entry which is preliminary data.</text>
</comment>
<reference evidence="12" key="1">
    <citation type="submission" date="2021-02" db="EMBL/GenBank/DDBJ databases">
        <authorList>
            <person name="Dougan E. K."/>
            <person name="Rhodes N."/>
            <person name="Thang M."/>
            <person name="Chan C."/>
        </authorList>
    </citation>
    <scope>NUCLEOTIDE SEQUENCE</scope>
</reference>
<feature type="domain" description="Tetrahydrofolate dehydrogenase/cyclohydrolase catalytic" evidence="10">
    <location>
        <begin position="431"/>
        <end position="545"/>
    </location>
</feature>
<protein>
    <recommendedName>
        <fullName evidence="14">Methenyltetrahydrofolate cyclohydrolase</fullName>
    </recommendedName>
</protein>
<feature type="transmembrane region" description="Helical" evidence="9">
    <location>
        <begin position="140"/>
        <end position="165"/>
    </location>
</feature>
<feature type="non-terminal residue" evidence="12">
    <location>
        <position position="1"/>
    </location>
</feature>
<evidence type="ECO:0000256" key="5">
    <source>
        <dbReference type="ARBA" id="ARBA00022857"/>
    </source>
</evidence>
<keyword evidence="4" id="KW-0378">Hydrolase</keyword>
<evidence type="ECO:0000313" key="12">
    <source>
        <dbReference type="EMBL" id="CAE7340711.1"/>
    </source>
</evidence>
<evidence type="ECO:0000256" key="3">
    <source>
        <dbReference type="ARBA" id="ARBA00022563"/>
    </source>
</evidence>
<organism evidence="12 13">
    <name type="scientific">Symbiodinium pilosum</name>
    <name type="common">Dinoflagellate</name>
    <dbReference type="NCBI Taxonomy" id="2952"/>
    <lineage>
        <taxon>Eukaryota</taxon>
        <taxon>Sar</taxon>
        <taxon>Alveolata</taxon>
        <taxon>Dinophyceae</taxon>
        <taxon>Suessiales</taxon>
        <taxon>Symbiodiniaceae</taxon>
        <taxon>Symbiodinium</taxon>
    </lineage>
</organism>
<dbReference type="Gene3D" id="3.40.50.10860">
    <property type="entry name" value="Leucine Dehydrogenase, chain A, domain 1"/>
    <property type="match status" value="1"/>
</dbReference>
<dbReference type="PROSITE" id="PS00767">
    <property type="entry name" value="THF_DHG_CYH_2"/>
    <property type="match status" value="1"/>
</dbReference>
<evidence type="ECO:0000256" key="8">
    <source>
        <dbReference type="SAM" id="MobiDB-lite"/>
    </source>
</evidence>
<dbReference type="GO" id="GO:0004477">
    <property type="term" value="F:methenyltetrahydrofolate cyclohydrolase activity"/>
    <property type="evidence" value="ECO:0007669"/>
    <property type="project" value="TreeGrafter"/>
</dbReference>
<evidence type="ECO:0000259" key="10">
    <source>
        <dbReference type="Pfam" id="PF00763"/>
    </source>
</evidence>
<keyword evidence="7" id="KW-0511">Multifunctional enzyme</keyword>
<proteinExistence type="inferred from homology"/>
<feature type="transmembrane region" description="Helical" evidence="9">
    <location>
        <begin position="171"/>
        <end position="192"/>
    </location>
</feature>
<evidence type="ECO:0000259" key="11">
    <source>
        <dbReference type="Pfam" id="PF02882"/>
    </source>
</evidence>
<dbReference type="SUPFAM" id="SSF51735">
    <property type="entry name" value="NAD(P)-binding Rossmann-fold domains"/>
    <property type="match status" value="1"/>
</dbReference>
<comment type="pathway">
    <text evidence="1">One-carbon metabolism; tetrahydrofolate interconversion.</text>
</comment>
<dbReference type="OrthoDB" id="420490at2759"/>
<dbReference type="PANTHER" id="PTHR48099:SF5">
    <property type="entry name" value="C-1-TETRAHYDROFOLATE SYNTHASE, CYTOPLASMIC"/>
    <property type="match status" value="1"/>
</dbReference>
<dbReference type="InterPro" id="IPR020867">
    <property type="entry name" value="THF_DH/CycHdrlase_CS"/>
</dbReference>
<sequence>YAYLDVASIGPWTVYLTFFCLHMAATSVFNERISVGILRHCSMDKIKESAKNAWTNIGVTTSLVLTTVIGALIEGHEITPAGYCLGPHQLFQIRQIYVSLCITCFFANINCILYCVLTLFHWDSLTDADAIEFLRQNPQVLGETVIYMMESYLFFALAVAAWLYGTYGRPMTVGIFASLALSAIANMIRVWWNLAAFDPRKKVRRSQKKGFFRMGTRWQQLLDHVSERELDGKSAGNPVQGMTMEITDAQGCDVEAENKKKHASNEATNQMADDNMPADSAPAGRSDGTHGAGTKRRRHGEQHSSWSHSRNHSFDPQLVLQPWMKMWASQSSFSKADLEVQISAICGKKPFVLLLPCVLCLDEAAALATAAAIAIPLVGVSALETVKTSTSSQEVKSAPCIWASIFGVMVGVSAQRNGKSCMIQRRAAELLDGKATAAEVRRELRTRTQVLQAEGLVPGLAVVLVGNRADSESYVRGKTKAAEEVGCQVFNVNFPDTVTEAALINKVLELNEDSRVHGILVQLPLPGHISEQLVLDSIAVHKDADGLCSTNLGLLARPLGRPLALPCTPAGMMEMLRRYDVSIEAKNCVVLGRSAIVGMPMMLLMLKANGTVKVCHSRTEDIAGACKDADILVAAVGRPGFVKGAWLKPGVVVLDVGINRVSDATRKRGYRLQGDVDFETAKEKASLITPVPGGVGPMTVAMLLNNTVTLAENARQGR</sequence>
<keyword evidence="3" id="KW-0554">One-carbon metabolism</keyword>
<dbReference type="GO" id="GO:0005829">
    <property type="term" value="C:cytosol"/>
    <property type="evidence" value="ECO:0007669"/>
    <property type="project" value="TreeGrafter"/>
</dbReference>
<dbReference type="CDD" id="cd01080">
    <property type="entry name" value="NAD_bind_m-THF_DH_Cyclohyd"/>
    <property type="match status" value="1"/>
</dbReference>
<dbReference type="Pfam" id="PF02882">
    <property type="entry name" value="THF_DHG_CYH_C"/>
    <property type="match status" value="1"/>
</dbReference>
<feature type="domain" description="Tetrahydrofolate dehydrogenase/cyclohydrolase NAD(P)-binding" evidence="11">
    <location>
        <begin position="566"/>
        <end position="713"/>
    </location>
</feature>
<dbReference type="GO" id="GO:0004488">
    <property type="term" value="F:methylenetetrahydrofolate dehydrogenase (NADP+) activity"/>
    <property type="evidence" value="ECO:0007669"/>
    <property type="project" value="InterPro"/>
</dbReference>
<keyword evidence="5" id="KW-0521">NADP</keyword>
<keyword evidence="9" id="KW-0812">Transmembrane</keyword>